<dbReference type="InterPro" id="IPR047197">
    <property type="entry name" value="THYN1-like_EVE"/>
</dbReference>
<organism evidence="2 3">
    <name type="scientific">Pontibacter saemangeumensis</name>
    <dbReference type="NCBI Taxonomy" id="1084525"/>
    <lineage>
        <taxon>Bacteria</taxon>
        <taxon>Pseudomonadati</taxon>
        <taxon>Bacteroidota</taxon>
        <taxon>Cytophagia</taxon>
        <taxon>Cytophagales</taxon>
        <taxon>Hymenobacteraceae</taxon>
        <taxon>Pontibacter</taxon>
    </lineage>
</organism>
<dbReference type="PANTHER" id="PTHR14087:SF7">
    <property type="entry name" value="THYMOCYTE NUCLEAR PROTEIN 1"/>
    <property type="match status" value="1"/>
</dbReference>
<feature type="domain" description="EVE" evidence="1">
    <location>
        <begin position="2"/>
        <end position="131"/>
    </location>
</feature>
<dbReference type="InterPro" id="IPR052181">
    <property type="entry name" value="5hmC_binding"/>
</dbReference>
<keyword evidence="3" id="KW-1185">Reference proteome</keyword>
<dbReference type="PANTHER" id="PTHR14087">
    <property type="entry name" value="THYMOCYTE NUCLEAR PROTEIN 1"/>
    <property type="match status" value="1"/>
</dbReference>
<dbReference type="Pfam" id="PF01878">
    <property type="entry name" value="EVE"/>
    <property type="match status" value="1"/>
</dbReference>
<gene>
    <name evidence="2" type="ORF">GCM10023188_47020</name>
</gene>
<evidence type="ECO:0000259" key="1">
    <source>
        <dbReference type="Pfam" id="PF01878"/>
    </source>
</evidence>
<dbReference type="EMBL" id="BAABHC010000039">
    <property type="protein sequence ID" value="GAA4444702.1"/>
    <property type="molecule type" value="Genomic_DNA"/>
</dbReference>
<proteinExistence type="predicted"/>
<dbReference type="CDD" id="cd21133">
    <property type="entry name" value="EVE"/>
    <property type="match status" value="1"/>
</dbReference>
<evidence type="ECO:0000313" key="2">
    <source>
        <dbReference type="EMBL" id="GAA4444702.1"/>
    </source>
</evidence>
<dbReference type="InterPro" id="IPR002740">
    <property type="entry name" value="EVE_domain"/>
</dbReference>
<dbReference type="Gene3D" id="3.10.590.10">
    <property type="entry name" value="ph1033 like domains"/>
    <property type="match status" value="1"/>
</dbReference>
<comment type="caution">
    <text evidence="2">The sequence shown here is derived from an EMBL/GenBank/DDBJ whole genome shotgun (WGS) entry which is preliminary data.</text>
</comment>
<sequence>MQHWLVKSEPEKYAWADLVRDGRATWDGVRNYQARNNLQQMQPGDLVLYYHSVSEKAVVGIAKVDKAAYPDPSADDPKWVVVDLVPFRDFKDPVTLEQIKKDKRLENIALLRQSRLSVMPLTSEEFDILLALGN</sequence>
<reference evidence="3" key="1">
    <citation type="journal article" date="2019" name="Int. J. Syst. Evol. Microbiol.">
        <title>The Global Catalogue of Microorganisms (GCM) 10K type strain sequencing project: providing services to taxonomists for standard genome sequencing and annotation.</title>
        <authorList>
            <consortium name="The Broad Institute Genomics Platform"/>
            <consortium name="The Broad Institute Genome Sequencing Center for Infectious Disease"/>
            <person name="Wu L."/>
            <person name="Ma J."/>
        </authorList>
    </citation>
    <scope>NUCLEOTIDE SEQUENCE [LARGE SCALE GENOMIC DNA]</scope>
    <source>
        <strain evidence="3">JCM 17926</strain>
    </source>
</reference>
<protein>
    <submittedName>
        <fullName evidence="2">EVE domain-containing protein</fullName>
    </submittedName>
</protein>
<dbReference type="RefSeq" id="WP_345163188.1">
    <property type="nucleotide sequence ID" value="NZ_BAABHC010000039.1"/>
</dbReference>
<name>A0ABP8M7D0_9BACT</name>
<dbReference type="SUPFAM" id="SSF88697">
    <property type="entry name" value="PUA domain-like"/>
    <property type="match status" value="1"/>
</dbReference>
<accession>A0ABP8M7D0</accession>
<dbReference type="Proteomes" id="UP001500552">
    <property type="component" value="Unassembled WGS sequence"/>
</dbReference>
<evidence type="ECO:0000313" key="3">
    <source>
        <dbReference type="Proteomes" id="UP001500552"/>
    </source>
</evidence>
<dbReference type="InterPro" id="IPR015947">
    <property type="entry name" value="PUA-like_sf"/>
</dbReference>